<dbReference type="Proteomes" id="UP000095767">
    <property type="component" value="Unassembled WGS sequence"/>
</dbReference>
<proteinExistence type="predicted"/>
<dbReference type="EMBL" id="LWDX02002322">
    <property type="protein sequence ID" value="OEL38286.1"/>
    <property type="molecule type" value="Genomic_DNA"/>
</dbReference>
<reference evidence="1 2" key="1">
    <citation type="submission" date="2016-09" db="EMBL/GenBank/DDBJ databases">
        <title>The draft genome of Dichanthelium oligosanthes: A C3 panicoid grass species.</title>
        <authorList>
            <person name="Studer A.J."/>
            <person name="Schnable J.C."/>
            <person name="Brutnell T.P."/>
        </authorList>
    </citation>
    <scope>NUCLEOTIDE SEQUENCE [LARGE SCALE GENOMIC DNA]</scope>
    <source>
        <strain evidence="2">cv. Kellogg 1175</strain>
        <tissue evidence="1">Leaf</tissue>
    </source>
</reference>
<evidence type="ECO:0000313" key="1">
    <source>
        <dbReference type="EMBL" id="OEL38286.1"/>
    </source>
</evidence>
<dbReference type="AlphaFoldDB" id="A0A1E5WLJ4"/>
<keyword evidence="2" id="KW-1185">Reference proteome</keyword>
<sequence>MDRPAAAAVAALNPGGTWEKKPAFATAAATYQSWALLDPTILEEDLAANSIVFTVCTASDSREVLVSLHLAEPPFSSDVQLRTDVQVDGKPTLIAADGDLLLIHMVVVAVCDPPFVSYEGNLFAYKSRPEPAMGRVRLLP</sequence>
<organism evidence="1 2">
    <name type="scientific">Dichanthelium oligosanthes</name>
    <dbReference type="NCBI Taxonomy" id="888268"/>
    <lineage>
        <taxon>Eukaryota</taxon>
        <taxon>Viridiplantae</taxon>
        <taxon>Streptophyta</taxon>
        <taxon>Embryophyta</taxon>
        <taxon>Tracheophyta</taxon>
        <taxon>Spermatophyta</taxon>
        <taxon>Magnoliopsida</taxon>
        <taxon>Liliopsida</taxon>
        <taxon>Poales</taxon>
        <taxon>Poaceae</taxon>
        <taxon>PACMAD clade</taxon>
        <taxon>Panicoideae</taxon>
        <taxon>Panicodae</taxon>
        <taxon>Paniceae</taxon>
        <taxon>Dichantheliinae</taxon>
        <taxon>Dichanthelium</taxon>
    </lineage>
</organism>
<name>A0A1E5WLJ4_9POAL</name>
<evidence type="ECO:0000313" key="2">
    <source>
        <dbReference type="Proteomes" id="UP000095767"/>
    </source>
</evidence>
<protein>
    <submittedName>
        <fullName evidence="1">Uncharacterized protein</fullName>
    </submittedName>
</protein>
<gene>
    <name evidence="1" type="ORF">BAE44_0000697</name>
</gene>
<comment type="caution">
    <text evidence="1">The sequence shown here is derived from an EMBL/GenBank/DDBJ whole genome shotgun (WGS) entry which is preliminary data.</text>
</comment>
<accession>A0A1E5WLJ4</accession>